<keyword evidence="2" id="KW-0812">Transmembrane</keyword>
<keyword evidence="2" id="KW-1133">Transmembrane helix</keyword>
<dbReference type="Proteomes" id="UP000199345">
    <property type="component" value="Unassembled WGS sequence"/>
</dbReference>
<dbReference type="AlphaFoldDB" id="A0A1I0G3J5"/>
<dbReference type="Pfam" id="PF05707">
    <property type="entry name" value="Zot"/>
    <property type="match status" value="1"/>
</dbReference>
<name>A0A1I0G3J5_9PROT</name>
<keyword evidence="5" id="KW-1185">Reference proteome</keyword>
<evidence type="ECO:0000313" key="5">
    <source>
        <dbReference type="Proteomes" id="UP000199345"/>
    </source>
</evidence>
<evidence type="ECO:0000256" key="1">
    <source>
        <dbReference type="SAM" id="MobiDB-lite"/>
    </source>
</evidence>
<sequence length="328" mass="37707">MTITLLTAVPRTGKTSYAVWDIIKPAVDQGKHVYVYGIPKLKIPHIKVTEMWLKRWHERQYSEEIEEDQLLNIPPNSLIVIDEAWQVWPAAGVKNIPEDISHLAKHGHYGIDFLIITQKPHLLHTGVLSQVSVHKHILKKWSGHKMLEWPEYCSNPTAKSNRDQAVTVPFKVRTEAFELYHSGQHHGKLKQRKPIQIYATFALFLALPVIFYSSYQVFAAKQTKTEIQETEETQPVSVITSSQQETPEPENIEEEKKENEPEQITRLLPTLLSTKYDWDRIAACLDSKHFGCVCYGQSSERLVIPKETCQLAAKHGWTQTKRSTKVQL</sequence>
<evidence type="ECO:0000256" key="2">
    <source>
        <dbReference type="SAM" id="Phobius"/>
    </source>
</evidence>
<reference evidence="5" key="1">
    <citation type="submission" date="2016-10" db="EMBL/GenBank/DDBJ databases">
        <authorList>
            <person name="Varghese N."/>
            <person name="Submissions S."/>
        </authorList>
    </citation>
    <scope>NUCLEOTIDE SEQUENCE [LARGE SCALE GENOMIC DNA]</scope>
    <source>
        <strain evidence="5">Nm71</strain>
    </source>
</reference>
<proteinExistence type="predicted"/>
<evidence type="ECO:0000313" key="4">
    <source>
        <dbReference type="EMBL" id="SET65164.1"/>
    </source>
</evidence>
<gene>
    <name evidence="4" type="ORF">SAMN05216326_15212</name>
</gene>
<evidence type="ECO:0000259" key="3">
    <source>
        <dbReference type="Pfam" id="PF05707"/>
    </source>
</evidence>
<dbReference type="Gene3D" id="3.40.50.300">
    <property type="entry name" value="P-loop containing nucleotide triphosphate hydrolases"/>
    <property type="match status" value="1"/>
</dbReference>
<dbReference type="InterPro" id="IPR008900">
    <property type="entry name" value="Zot_N"/>
</dbReference>
<dbReference type="InterPro" id="IPR027417">
    <property type="entry name" value="P-loop_NTPase"/>
</dbReference>
<dbReference type="OrthoDB" id="8809170at2"/>
<protein>
    <submittedName>
        <fullName evidence="4">Zona occludens toxin</fullName>
    </submittedName>
</protein>
<dbReference type="EMBL" id="FOIA01000052">
    <property type="protein sequence ID" value="SET65164.1"/>
    <property type="molecule type" value="Genomic_DNA"/>
</dbReference>
<dbReference type="RefSeq" id="WP_090661883.1">
    <property type="nucleotide sequence ID" value="NZ_FOIA01000052.1"/>
</dbReference>
<organism evidence="4 5">
    <name type="scientific">Nitrosomonas marina</name>
    <dbReference type="NCBI Taxonomy" id="917"/>
    <lineage>
        <taxon>Bacteria</taxon>
        <taxon>Pseudomonadati</taxon>
        <taxon>Pseudomonadota</taxon>
        <taxon>Betaproteobacteria</taxon>
        <taxon>Nitrosomonadales</taxon>
        <taxon>Nitrosomonadaceae</taxon>
        <taxon>Nitrosomonas</taxon>
    </lineage>
</organism>
<keyword evidence="2" id="KW-0472">Membrane</keyword>
<feature type="transmembrane region" description="Helical" evidence="2">
    <location>
        <begin position="195"/>
        <end position="215"/>
    </location>
</feature>
<feature type="region of interest" description="Disordered" evidence="1">
    <location>
        <begin position="229"/>
        <end position="261"/>
    </location>
</feature>
<feature type="domain" description="Zona occludens toxin N-terminal" evidence="3">
    <location>
        <begin position="3"/>
        <end position="184"/>
    </location>
</feature>
<accession>A0A1I0G3J5</accession>